<comment type="similarity">
    <text evidence="1">Belongs to the sigma-70 factor family. ECF subfamily.</text>
</comment>
<reference evidence="7 8" key="1">
    <citation type="submission" date="2024-10" db="EMBL/GenBank/DDBJ databases">
        <title>The Natural Products Discovery Center: Release of the First 8490 Sequenced Strains for Exploring Actinobacteria Biosynthetic Diversity.</title>
        <authorList>
            <person name="Kalkreuter E."/>
            <person name="Kautsar S.A."/>
            <person name="Yang D."/>
            <person name="Bader C.D."/>
            <person name="Teijaro C.N."/>
            <person name="Fluegel L."/>
            <person name="Davis C.M."/>
            <person name="Simpson J.R."/>
            <person name="Lauterbach L."/>
            <person name="Steele A.D."/>
            <person name="Gui C."/>
            <person name="Meng S."/>
            <person name="Li G."/>
            <person name="Viehrig K."/>
            <person name="Ye F."/>
            <person name="Su P."/>
            <person name="Kiefer A.F."/>
            <person name="Nichols A."/>
            <person name="Cepeda A.J."/>
            <person name="Yan W."/>
            <person name="Fan B."/>
            <person name="Jiang Y."/>
            <person name="Adhikari A."/>
            <person name="Zheng C.-J."/>
            <person name="Schuster L."/>
            <person name="Cowan T.M."/>
            <person name="Smanski M.J."/>
            <person name="Chevrette M.G."/>
            <person name="De Carvalho L.P.S."/>
            <person name="Shen B."/>
        </authorList>
    </citation>
    <scope>NUCLEOTIDE SEQUENCE [LARGE SCALE GENOMIC DNA]</scope>
    <source>
        <strain evidence="7 8">NPDC012605</strain>
    </source>
</reference>
<evidence type="ECO:0000256" key="2">
    <source>
        <dbReference type="ARBA" id="ARBA00023015"/>
    </source>
</evidence>
<dbReference type="Pfam" id="PF08281">
    <property type="entry name" value="Sigma70_r4_2"/>
    <property type="match status" value="1"/>
</dbReference>
<dbReference type="Proteomes" id="UP001602370">
    <property type="component" value="Unassembled WGS sequence"/>
</dbReference>
<dbReference type="InterPro" id="IPR013324">
    <property type="entry name" value="RNA_pol_sigma_r3/r4-like"/>
</dbReference>
<feature type="region of interest" description="Disordered" evidence="5">
    <location>
        <begin position="69"/>
        <end position="104"/>
    </location>
</feature>
<dbReference type="SUPFAM" id="SSF54427">
    <property type="entry name" value="NTF2-like"/>
    <property type="match status" value="1"/>
</dbReference>
<organism evidence="7 8">
    <name type="scientific">Streptomyces flavochromogenes</name>
    <dbReference type="NCBI Taxonomy" id="68199"/>
    <lineage>
        <taxon>Bacteria</taxon>
        <taxon>Bacillati</taxon>
        <taxon>Actinomycetota</taxon>
        <taxon>Actinomycetes</taxon>
        <taxon>Kitasatosporales</taxon>
        <taxon>Streptomycetaceae</taxon>
        <taxon>Streptomyces</taxon>
    </lineage>
</organism>
<protein>
    <submittedName>
        <fullName evidence="7">Sigma factor-like helix-turn-helix DNA-binding protein</fullName>
    </submittedName>
</protein>
<sequence>MHDDTFPAALAGRFDAHEEQLRRAALRMTGSKAEADAALAAVRAGLGRDVEASVRAWLTALVAQECVRGRGRRRAGEGPGRRSAAGAGGGVEDTAGFRAGGESGGGGESVWLALILVLESLGDEERIAYVLHDVFGLPSYETARITGDSPEKVARPARRARERVRGRGTAHEEGIGRQRAVVDLFLAAARARDAHTLAAVLDPDVVAHSDRGPVHGAPAVAEGAAAFARFADVARPALVDGAVGAVAFVDGRPVSAVAFALRRDRIVTVSVTTGEDRVRALDLVFSDG</sequence>
<evidence type="ECO:0000256" key="1">
    <source>
        <dbReference type="ARBA" id="ARBA00010641"/>
    </source>
</evidence>
<dbReference type="PANTHER" id="PTHR30173">
    <property type="entry name" value="SIGMA 19 FACTOR"/>
    <property type="match status" value="1"/>
</dbReference>
<dbReference type="InterPro" id="IPR032710">
    <property type="entry name" value="NTF2-like_dom_sf"/>
</dbReference>
<comment type="caution">
    <text evidence="7">The sequence shown here is derived from an EMBL/GenBank/DDBJ whole genome shotgun (WGS) entry which is preliminary data.</text>
</comment>
<dbReference type="EMBL" id="JBIBDZ010000007">
    <property type="protein sequence ID" value="MFF5921341.1"/>
    <property type="molecule type" value="Genomic_DNA"/>
</dbReference>
<evidence type="ECO:0000256" key="5">
    <source>
        <dbReference type="SAM" id="MobiDB-lite"/>
    </source>
</evidence>
<evidence type="ECO:0000256" key="3">
    <source>
        <dbReference type="ARBA" id="ARBA00023082"/>
    </source>
</evidence>
<evidence type="ECO:0000313" key="7">
    <source>
        <dbReference type="EMBL" id="MFF5921341.1"/>
    </source>
</evidence>
<evidence type="ECO:0000259" key="6">
    <source>
        <dbReference type="Pfam" id="PF08281"/>
    </source>
</evidence>
<dbReference type="PANTHER" id="PTHR30173:SF43">
    <property type="entry name" value="ECF RNA POLYMERASE SIGMA FACTOR SIGI-RELATED"/>
    <property type="match status" value="1"/>
</dbReference>
<feature type="domain" description="RNA polymerase sigma factor 70 region 4 type 2" evidence="6">
    <location>
        <begin position="113"/>
        <end position="163"/>
    </location>
</feature>
<dbReference type="InterPro" id="IPR013249">
    <property type="entry name" value="RNA_pol_sigma70_r4_t2"/>
</dbReference>
<dbReference type="Gene3D" id="3.10.450.50">
    <property type="match status" value="1"/>
</dbReference>
<keyword evidence="3" id="KW-0731">Sigma factor</keyword>
<feature type="compositionally biased region" description="Basic and acidic residues" evidence="5">
    <location>
        <begin position="163"/>
        <end position="172"/>
    </location>
</feature>
<feature type="region of interest" description="Disordered" evidence="5">
    <location>
        <begin position="148"/>
        <end position="172"/>
    </location>
</feature>
<gene>
    <name evidence="7" type="ORF">ACFY8C_23810</name>
</gene>
<dbReference type="SUPFAM" id="SSF88659">
    <property type="entry name" value="Sigma3 and sigma4 domains of RNA polymerase sigma factors"/>
    <property type="match status" value="1"/>
</dbReference>
<keyword evidence="4" id="KW-0804">Transcription</keyword>
<evidence type="ECO:0000256" key="4">
    <source>
        <dbReference type="ARBA" id="ARBA00023163"/>
    </source>
</evidence>
<evidence type="ECO:0000313" key="8">
    <source>
        <dbReference type="Proteomes" id="UP001602370"/>
    </source>
</evidence>
<dbReference type="Gene3D" id="1.10.10.10">
    <property type="entry name" value="Winged helix-like DNA-binding domain superfamily/Winged helix DNA-binding domain"/>
    <property type="match status" value="1"/>
</dbReference>
<keyword evidence="2" id="KW-0805">Transcription regulation</keyword>
<name>A0ABW6XV19_9ACTN</name>
<dbReference type="InterPro" id="IPR036388">
    <property type="entry name" value="WH-like_DNA-bd_sf"/>
</dbReference>
<dbReference type="RefSeq" id="WP_388308806.1">
    <property type="nucleotide sequence ID" value="NZ_JBIBDZ010000007.1"/>
</dbReference>
<keyword evidence="8" id="KW-1185">Reference proteome</keyword>
<proteinExistence type="inferred from homology"/>
<dbReference type="InterPro" id="IPR052704">
    <property type="entry name" value="ECF_Sigma-70_Domain"/>
</dbReference>
<accession>A0ABW6XV19</accession>